<dbReference type="RefSeq" id="WP_006188359.1">
    <property type="nucleotide sequence ID" value="NZ_ACYH01000027.1"/>
</dbReference>
<evidence type="ECO:0008006" key="3">
    <source>
        <dbReference type="Google" id="ProtNLM"/>
    </source>
</evidence>
<comment type="caution">
    <text evidence="1">The sequence shown here is derived from an EMBL/GenBank/DDBJ whole genome shotgun (WGS) entry which is preliminary data.</text>
</comment>
<protein>
    <recommendedName>
        <fullName evidence="3">ATPase AAA-type core domain-containing protein</fullName>
    </recommendedName>
</protein>
<accession>C8PP81</accession>
<organism evidence="1 2">
    <name type="scientific">Treponema vincentii ATCC 35580</name>
    <dbReference type="NCBI Taxonomy" id="596324"/>
    <lineage>
        <taxon>Bacteria</taxon>
        <taxon>Pseudomonadati</taxon>
        <taxon>Spirochaetota</taxon>
        <taxon>Spirochaetia</taxon>
        <taxon>Spirochaetales</taxon>
        <taxon>Treponemataceae</taxon>
        <taxon>Treponema</taxon>
    </lineage>
</organism>
<sequence length="61" mass="7044">MQNPLAWGHYSCLKIFWKAILTAAKLFDVQIIATTHSYECIEALVSVETAMRNENERALFR</sequence>
<evidence type="ECO:0000313" key="1">
    <source>
        <dbReference type="EMBL" id="EEV20653.1"/>
    </source>
</evidence>
<dbReference type="Proteomes" id="UP000004509">
    <property type="component" value="Unassembled WGS sequence"/>
</dbReference>
<dbReference type="OrthoDB" id="9801813at2"/>
<gene>
    <name evidence="1" type="ORF">TREVI0001_1824</name>
</gene>
<reference evidence="1 2" key="1">
    <citation type="submission" date="2009-07" db="EMBL/GenBank/DDBJ databases">
        <authorList>
            <person name="Madupu R."/>
            <person name="Sebastian Y."/>
            <person name="Durkin A.S."/>
            <person name="Torralba M."/>
            <person name="Methe B."/>
            <person name="Sutton G.G."/>
            <person name="Strausberg R.L."/>
            <person name="Nelson K.E."/>
        </authorList>
    </citation>
    <scope>NUCLEOTIDE SEQUENCE [LARGE SCALE GENOMIC DNA]</scope>
    <source>
        <strain evidence="1 2">ATCC 35580</strain>
    </source>
</reference>
<dbReference type="STRING" id="596324.TREVI0001_1824"/>
<dbReference type="AlphaFoldDB" id="C8PP81"/>
<name>C8PP81_9SPIR</name>
<dbReference type="EMBL" id="ACYH01000027">
    <property type="protein sequence ID" value="EEV20653.1"/>
    <property type="molecule type" value="Genomic_DNA"/>
</dbReference>
<evidence type="ECO:0000313" key="2">
    <source>
        <dbReference type="Proteomes" id="UP000004509"/>
    </source>
</evidence>
<proteinExistence type="predicted"/>